<feature type="domain" description="F-box" evidence="1">
    <location>
        <begin position="51"/>
        <end position="98"/>
    </location>
</feature>
<dbReference type="Proteomes" id="UP000006882">
    <property type="component" value="Chromosome G4"/>
</dbReference>
<evidence type="ECO:0000259" key="1">
    <source>
        <dbReference type="PROSITE" id="PS50181"/>
    </source>
</evidence>
<dbReference type="eggNOG" id="ENOG502SUIE">
    <property type="taxonomic scope" value="Eukaryota"/>
</dbReference>
<dbReference type="PANTHER" id="PTHR31111:SF136">
    <property type="entry name" value="F-BOX ASSOCIATED DOMAIN-CONTAINING PROTEIN"/>
    <property type="match status" value="1"/>
</dbReference>
<dbReference type="PROSITE" id="PS50181">
    <property type="entry name" value="FBOX"/>
    <property type="match status" value="1"/>
</dbReference>
<dbReference type="Pfam" id="PF08268">
    <property type="entry name" value="FBA_3"/>
    <property type="match status" value="1"/>
</dbReference>
<dbReference type="EMBL" id="CM007654">
    <property type="protein sequence ID" value="ONI13412.1"/>
    <property type="molecule type" value="Genomic_DNA"/>
</dbReference>
<dbReference type="InterPro" id="IPR036047">
    <property type="entry name" value="F-box-like_dom_sf"/>
</dbReference>
<evidence type="ECO:0000313" key="2">
    <source>
        <dbReference type="EMBL" id="ONI13412.1"/>
    </source>
</evidence>
<dbReference type="InterPro" id="IPR013187">
    <property type="entry name" value="F-box-assoc_dom_typ3"/>
</dbReference>
<dbReference type="PANTHER" id="PTHR31111">
    <property type="entry name" value="BNAA05G37150D PROTEIN-RELATED"/>
    <property type="match status" value="1"/>
</dbReference>
<sequence length="382" mass="44369">MTTLAQINQIRNQNAFKLEMAHCYQRNKRRTEPLHCYLLTYQRNKRRRVNHVKASKLPFDVITEILSCLPVDSLLRFRCVCKQWFSLIQDLQFIAKHMDRARPLQYSCALIKHETKILEAVIDENFKFLKVCSGLFLEKSLNSQVCRIRNRATHQVLYLPNAHESAEIMDFVFNPSTHECKVVCVGEAGFEVITVGKDEQWRPLKRPNQDVPQQHSKKAINLKYLKATNKAEGIGHLVIFIVDGNNSCLEIQSLDIWNECFTTTTVPRGFLVHLPKVLISYWKQCVAFAEIAEGKLNILVLEDVKEHKWSRKQITVPSEFLKDQNLPNRKASKFILCDMERQISKVMYLENGKKYLTSRQYKPSLIALKGMQSERAGVEMEL</sequence>
<dbReference type="Gene3D" id="1.20.1280.50">
    <property type="match status" value="1"/>
</dbReference>
<dbReference type="Pfam" id="PF00646">
    <property type="entry name" value="F-box"/>
    <property type="match status" value="1"/>
</dbReference>
<dbReference type="SUPFAM" id="SSF81383">
    <property type="entry name" value="F-box domain"/>
    <property type="match status" value="1"/>
</dbReference>
<protein>
    <recommendedName>
        <fullName evidence="1">F-box domain-containing protein</fullName>
    </recommendedName>
</protein>
<dbReference type="InterPro" id="IPR001810">
    <property type="entry name" value="F-box_dom"/>
</dbReference>
<accession>A0A251PPG5</accession>
<keyword evidence="3" id="KW-1185">Reference proteome</keyword>
<dbReference type="Gramene" id="ONI13412">
    <property type="protein sequence ID" value="ONI13412"/>
    <property type="gene ID" value="PRUPE_4G220100"/>
</dbReference>
<reference evidence="2 3" key="1">
    <citation type="journal article" date="2013" name="Nat. Genet.">
        <title>The high-quality draft genome of peach (Prunus persica) identifies unique patterns of genetic diversity, domestication and genome evolution.</title>
        <authorList>
            <consortium name="International Peach Genome Initiative"/>
            <person name="Verde I."/>
            <person name="Abbott A.G."/>
            <person name="Scalabrin S."/>
            <person name="Jung S."/>
            <person name="Shu S."/>
            <person name="Marroni F."/>
            <person name="Zhebentyayeva T."/>
            <person name="Dettori M.T."/>
            <person name="Grimwood J."/>
            <person name="Cattonaro F."/>
            <person name="Zuccolo A."/>
            <person name="Rossini L."/>
            <person name="Jenkins J."/>
            <person name="Vendramin E."/>
            <person name="Meisel L.A."/>
            <person name="Decroocq V."/>
            <person name="Sosinski B."/>
            <person name="Prochnik S."/>
            <person name="Mitros T."/>
            <person name="Policriti A."/>
            <person name="Cipriani G."/>
            <person name="Dondini L."/>
            <person name="Ficklin S."/>
            <person name="Goodstein D.M."/>
            <person name="Xuan P."/>
            <person name="Del Fabbro C."/>
            <person name="Aramini V."/>
            <person name="Copetti D."/>
            <person name="Gonzalez S."/>
            <person name="Horner D.S."/>
            <person name="Falchi R."/>
            <person name="Lucas S."/>
            <person name="Mica E."/>
            <person name="Maldonado J."/>
            <person name="Lazzari B."/>
            <person name="Bielenberg D."/>
            <person name="Pirona R."/>
            <person name="Miculan M."/>
            <person name="Barakat A."/>
            <person name="Testolin R."/>
            <person name="Stella A."/>
            <person name="Tartarini S."/>
            <person name="Tonutti P."/>
            <person name="Arus P."/>
            <person name="Orellana A."/>
            <person name="Wells C."/>
            <person name="Main D."/>
            <person name="Vizzotto G."/>
            <person name="Silva H."/>
            <person name="Salamini F."/>
            <person name="Schmutz J."/>
            <person name="Morgante M."/>
            <person name="Rokhsar D.S."/>
        </authorList>
    </citation>
    <scope>NUCLEOTIDE SEQUENCE [LARGE SCALE GENOMIC DNA]</scope>
    <source>
        <strain evidence="3">cv. Nemared</strain>
    </source>
</reference>
<gene>
    <name evidence="2" type="ORF">PRUPE_4G220100</name>
</gene>
<dbReference type="CDD" id="cd22157">
    <property type="entry name" value="F-box_AtFBW1-like"/>
    <property type="match status" value="1"/>
</dbReference>
<name>A0A251PPG5_PRUPE</name>
<dbReference type="SMART" id="SM00256">
    <property type="entry name" value="FBOX"/>
    <property type="match status" value="1"/>
</dbReference>
<proteinExistence type="predicted"/>
<evidence type="ECO:0000313" key="3">
    <source>
        <dbReference type="Proteomes" id="UP000006882"/>
    </source>
</evidence>
<organism evidence="2 3">
    <name type="scientific">Prunus persica</name>
    <name type="common">Peach</name>
    <name type="synonym">Amygdalus persica</name>
    <dbReference type="NCBI Taxonomy" id="3760"/>
    <lineage>
        <taxon>Eukaryota</taxon>
        <taxon>Viridiplantae</taxon>
        <taxon>Streptophyta</taxon>
        <taxon>Embryophyta</taxon>
        <taxon>Tracheophyta</taxon>
        <taxon>Spermatophyta</taxon>
        <taxon>Magnoliopsida</taxon>
        <taxon>eudicotyledons</taxon>
        <taxon>Gunneridae</taxon>
        <taxon>Pentapetalae</taxon>
        <taxon>rosids</taxon>
        <taxon>fabids</taxon>
        <taxon>Rosales</taxon>
        <taxon>Rosaceae</taxon>
        <taxon>Amygdaloideae</taxon>
        <taxon>Amygdaleae</taxon>
        <taxon>Prunus</taxon>
    </lineage>
</organism>
<dbReference type="AlphaFoldDB" id="A0A251PPG5"/>